<evidence type="ECO:0000259" key="4">
    <source>
        <dbReference type="Pfam" id="PF13439"/>
    </source>
</evidence>
<reference evidence="6" key="1">
    <citation type="journal article" date="2019" name="Int. J. Syst. Evol. Microbiol.">
        <title>The Global Catalogue of Microorganisms (GCM) 10K type strain sequencing project: providing services to taxonomists for standard genome sequencing and annotation.</title>
        <authorList>
            <consortium name="The Broad Institute Genomics Platform"/>
            <consortium name="The Broad Institute Genome Sequencing Center for Infectious Disease"/>
            <person name="Wu L."/>
            <person name="Ma J."/>
        </authorList>
    </citation>
    <scope>NUCLEOTIDE SEQUENCE [LARGE SCALE GENOMIC DNA]</scope>
    <source>
        <strain evidence="6">CCUG 53252</strain>
    </source>
</reference>
<dbReference type="EMBL" id="JBHRZN010000003">
    <property type="protein sequence ID" value="MFC3850601.1"/>
    <property type="molecule type" value="Genomic_DNA"/>
</dbReference>
<feature type="domain" description="Glycosyl transferase family 1" evidence="3">
    <location>
        <begin position="208"/>
        <end position="363"/>
    </location>
</feature>
<dbReference type="PANTHER" id="PTHR45947:SF3">
    <property type="entry name" value="SULFOQUINOVOSYL TRANSFERASE SQD2"/>
    <property type="match status" value="1"/>
</dbReference>
<dbReference type="Proteomes" id="UP001595751">
    <property type="component" value="Unassembled WGS sequence"/>
</dbReference>
<gene>
    <name evidence="5" type="ORF">ACFORJ_10555</name>
</gene>
<evidence type="ECO:0000256" key="2">
    <source>
        <dbReference type="ARBA" id="ARBA00022679"/>
    </source>
</evidence>
<proteinExistence type="predicted"/>
<dbReference type="Gene3D" id="3.40.50.2000">
    <property type="entry name" value="Glycogen Phosphorylase B"/>
    <property type="match status" value="2"/>
</dbReference>
<dbReference type="SUPFAM" id="SSF53756">
    <property type="entry name" value="UDP-Glycosyltransferase/glycogen phosphorylase"/>
    <property type="match status" value="1"/>
</dbReference>
<protein>
    <submittedName>
        <fullName evidence="5">Glycosyltransferase family 4 protein</fullName>
        <ecNumber evidence="5">2.4.-.-</ecNumber>
    </submittedName>
</protein>
<keyword evidence="1 5" id="KW-0328">Glycosyltransferase</keyword>
<sequence>MKVLLLCWRDTGHPEGGGSERYLERVAEHLVREGHRVVFRTAAYPGAPKKSERAGVRYSRGGGNFSVYVRAWGAMLAARVGLGPIARGLGGRPDVVVDTQNGIPFFASVVSGRPTVVLTHHCHREQWPVAGKLVGKFGWFVESTLAPAVQRRCRYITVSRPSADDLRGLGVDEVRISIIRNGVDPVPEVAVGAENAPAAIDPCAVDGGPRLVTLSRLVPHKQIEHAIDAIAALNPTYPDAVLDVVGSGWWNDELLAYAQAQGIADRVVFHGQVSEEEKHLILARACVHVMPSRKEGWGLAVIEAAQHGVPTVGYRSSAGLRDSVVDGVTGLLAGNPAELVEATKSIVADRDLRSFLGSEAKKRAETFSWDATARSVEQVLHDVAAPSADRRRIRA</sequence>
<evidence type="ECO:0000313" key="6">
    <source>
        <dbReference type="Proteomes" id="UP001595751"/>
    </source>
</evidence>
<keyword evidence="6" id="KW-1185">Reference proteome</keyword>
<dbReference type="Pfam" id="PF13439">
    <property type="entry name" value="Glyco_transf_4"/>
    <property type="match status" value="1"/>
</dbReference>
<dbReference type="GO" id="GO:0016757">
    <property type="term" value="F:glycosyltransferase activity"/>
    <property type="evidence" value="ECO:0007669"/>
    <property type="project" value="UniProtKB-KW"/>
</dbReference>
<accession>A0ABV7ZR32</accession>
<name>A0ABV7ZR32_9CORY</name>
<dbReference type="Pfam" id="PF00534">
    <property type="entry name" value="Glycos_transf_1"/>
    <property type="match status" value="1"/>
</dbReference>
<dbReference type="PANTHER" id="PTHR45947">
    <property type="entry name" value="SULFOQUINOVOSYL TRANSFERASE SQD2"/>
    <property type="match status" value="1"/>
</dbReference>
<dbReference type="InterPro" id="IPR050194">
    <property type="entry name" value="Glycosyltransferase_grp1"/>
</dbReference>
<dbReference type="RefSeq" id="WP_290290403.1">
    <property type="nucleotide sequence ID" value="NZ_CP047211.1"/>
</dbReference>
<dbReference type="EC" id="2.4.-.-" evidence="5"/>
<keyword evidence="2 5" id="KW-0808">Transferase</keyword>
<organism evidence="5 6">
    <name type="scientific">Corynebacterium hansenii</name>
    <dbReference type="NCBI Taxonomy" id="394964"/>
    <lineage>
        <taxon>Bacteria</taxon>
        <taxon>Bacillati</taxon>
        <taxon>Actinomycetota</taxon>
        <taxon>Actinomycetes</taxon>
        <taxon>Mycobacteriales</taxon>
        <taxon>Corynebacteriaceae</taxon>
        <taxon>Corynebacterium</taxon>
    </lineage>
</organism>
<dbReference type="InterPro" id="IPR001296">
    <property type="entry name" value="Glyco_trans_1"/>
</dbReference>
<evidence type="ECO:0000259" key="3">
    <source>
        <dbReference type="Pfam" id="PF00534"/>
    </source>
</evidence>
<feature type="domain" description="Glycosyltransferase subfamily 4-like N-terminal" evidence="4">
    <location>
        <begin position="17"/>
        <end position="185"/>
    </location>
</feature>
<evidence type="ECO:0000256" key="1">
    <source>
        <dbReference type="ARBA" id="ARBA00022676"/>
    </source>
</evidence>
<dbReference type="CDD" id="cd03801">
    <property type="entry name" value="GT4_PimA-like"/>
    <property type="match status" value="1"/>
</dbReference>
<evidence type="ECO:0000313" key="5">
    <source>
        <dbReference type="EMBL" id="MFC3850601.1"/>
    </source>
</evidence>
<comment type="caution">
    <text evidence="5">The sequence shown here is derived from an EMBL/GenBank/DDBJ whole genome shotgun (WGS) entry which is preliminary data.</text>
</comment>
<dbReference type="InterPro" id="IPR028098">
    <property type="entry name" value="Glyco_trans_4-like_N"/>
</dbReference>